<dbReference type="Gene3D" id="3.40.50.620">
    <property type="entry name" value="HUPs"/>
    <property type="match status" value="1"/>
</dbReference>
<name>B8FGG4_DESAL</name>
<dbReference type="Pfam" id="PF00582">
    <property type="entry name" value="Usp"/>
    <property type="match status" value="1"/>
</dbReference>
<dbReference type="SUPFAM" id="SSF52402">
    <property type="entry name" value="Adenine nucleotide alpha hydrolases-like"/>
    <property type="match status" value="1"/>
</dbReference>
<sequence length="132" mass="14599">MKILVGYERSKEGKHVMDIAIKHAKAWDGKIFLATSLFGGVEMEKDELEKAEKILKEAKETLDAEGIECETHVLVRGLEPGEDLVSFAKEKEVDEIIIGVKSKSKVGKLLFGSNAQFVILNAPCPVMTVKKQ</sequence>
<protein>
    <submittedName>
        <fullName evidence="4">UspA domain protein</fullName>
    </submittedName>
</protein>
<dbReference type="PANTHER" id="PTHR46268">
    <property type="entry name" value="STRESS RESPONSE PROTEIN NHAX"/>
    <property type="match status" value="1"/>
</dbReference>
<comment type="similarity">
    <text evidence="1">Belongs to the universal stress protein A family.</text>
</comment>
<dbReference type="CDD" id="cd00293">
    <property type="entry name" value="USP-like"/>
    <property type="match status" value="1"/>
</dbReference>
<dbReference type="HOGENOM" id="CLU_049301_16_2_7"/>
<organism evidence="4 5">
    <name type="scientific">Desulfatibacillum aliphaticivorans</name>
    <dbReference type="NCBI Taxonomy" id="218208"/>
    <lineage>
        <taxon>Bacteria</taxon>
        <taxon>Pseudomonadati</taxon>
        <taxon>Thermodesulfobacteriota</taxon>
        <taxon>Desulfobacteria</taxon>
        <taxon>Desulfobacterales</taxon>
        <taxon>Desulfatibacillaceae</taxon>
        <taxon>Desulfatibacillum</taxon>
    </lineage>
</organism>
<dbReference type="InterPro" id="IPR014729">
    <property type="entry name" value="Rossmann-like_a/b/a_fold"/>
</dbReference>
<dbReference type="eggNOG" id="COG0589">
    <property type="taxonomic scope" value="Bacteria"/>
</dbReference>
<keyword evidence="5" id="KW-1185">Reference proteome</keyword>
<dbReference type="EMBL" id="CP001322">
    <property type="protein sequence ID" value="ACL04873.1"/>
    <property type="molecule type" value="Genomic_DNA"/>
</dbReference>
<dbReference type="AlphaFoldDB" id="B8FGG4"/>
<keyword evidence="2" id="KW-0175">Coiled coil</keyword>
<dbReference type="PANTHER" id="PTHR46268:SF6">
    <property type="entry name" value="UNIVERSAL STRESS PROTEIN UP12"/>
    <property type="match status" value="1"/>
</dbReference>
<evidence type="ECO:0000313" key="4">
    <source>
        <dbReference type="EMBL" id="ACL04873.1"/>
    </source>
</evidence>
<dbReference type="InterPro" id="IPR006016">
    <property type="entry name" value="UspA"/>
</dbReference>
<dbReference type="InterPro" id="IPR006015">
    <property type="entry name" value="Universal_stress_UspA"/>
</dbReference>
<feature type="coiled-coil region" evidence="2">
    <location>
        <begin position="41"/>
        <end position="68"/>
    </location>
</feature>
<evidence type="ECO:0000256" key="2">
    <source>
        <dbReference type="SAM" id="Coils"/>
    </source>
</evidence>
<evidence type="ECO:0000313" key="5">
    <source>
        <dbReference type="Proteomes" id="UP000000739"/>
    </source>
</evidence>
<evidence type="ECO:0000259" key="3">
    <source>
        <dbReference type="Pfam" id="PF00582"/>
    </source>
</evidence>
<dbReference type="RefSeq" id="WP_015947933.1">
    <property type="nucleotide sequence ID" value="NC_011768.1"/>
</dbReference>
<dbReference type="PRINTS" id="PR01438">
    <property type="entry name" value="UNVRSLSTRESS"/>
</dbReference>
<dbReference type="Proteomes" id="UP000000739">
    <property type="component" value="Chromosome"/>
</dbReference>
<proteinExistence type="inferred from homology"/>
<reference evidence="4 5" key="1">
    <citation type="journal article" date="2012" name="Environ. Microbiol.">
        <title>The genome sequence of Desulfatibacillum alkenivorans AK-01: a blueprint for anaerobic alkane oxidation.</title>
        <authorList>
            <person name="Callaghan A.V."/>
            <person name="Morris B.E."/>
            <person name="Pereira I.A."/>
            <person name="McInerney M.J."/>
            <person name="Austin R.N."/>
            <person name="Groves J.T."/>
            <person name="Kukor J.J."/>
            <person name="Suflita J.M."/>
            <person name="Young L.Y."/>
            <person name="Zylstra G.J."/>
            <person name="Wawrik B."/>
        </authorList>
    </citation>
    <scope>NUCLEOTIDE SEQUENCE [LARGE SCALE GENOMIC DNA]</scope>
    <source>
        <strain evidence="4 5">AK-01</strain>
    </source>
</reference>
<accession>B8FGG4</accession>
<dbReference type="KEGG" id="dal:Dalk_3183"/>
<feature type="domain" description="UspA" evidence="3">
    <location>
        <begin position="2"/>
        <end position="130"/>
    </location>
</feature>
<evidence type="ECO:0000256" key="1">
    <source>
        <dbReference type="ARBA" id="ARBA00008791"/>
    </source>
</evidence>
<gene>
    <name evidence="4" type="ordered locus">Dalk_3183</name>
</gene>